<evidence type="ECO:0000256" key="1">
    <source>
        <dbReference type="ARBA" id="ARBA00022676"/>
    </source>
</evidence>
<gene>
    <name evidence="4" type="ORF">YHS_06220</name>
</gene>
<dbReference type="PANTHER" id="PTHR22916:SF51">
    <property type="entry name" value="GLYCOSYLTRANSFERASE EPSH-RELATED"/>
    <property type="match status" value="1"/>
</dbReference>
<proteinExistence type="predicted"/>
<sequence length="343" mass="40318">MFNSRKSFEVNILVKISVILPVYNVEKYIAKSIQSVLNQTHTDFELIVVIDGSKDNSEAIAKEFETTDKRVKVYTKPNGGLSDARNYGLNIATGDFIYFLDSDDWIEPNLLEDNLKILEDKQVDFVVFGFYQDNVDLHEQLVEAIPHIPETPDWINGEAIYFTPYMLNILGYAWNKLYRKQYLDKHQITFTKGVSLVEDILFNAKVYQYADKIVFNPKPYVHYIQRPVVTLTKQFHEQSFEWVKLKHEGLQEFLNAWSFDNKQEILASNLIGGLRYCVLNLFRYKNQFNFNQKIKYIENMLNDEDLISYTQFYNPKTKNDKIYYQLIKIRAKYPIAALAQIRG</sequence>
<evidence type="ECO:0000259" key="3">
    <source>
        <dbReference type="Pfam" id="PF00535"/>
    </source>
</evidence>
<keyword evidence="2" id="KW-0808">Transferase</keyword>
<dbReference type="AlphaFoldDB" id="A0AAD0AE12"/>
<name>A0AAD0AE12_FAUOS</name>
<dbReference type="EMBL" id="CP024176">
    <property type="protein sequence ID" value="ATQ83457.1"/>
    <property type="molecule type" value="Genomic_DNA"/>
</dbReference>
<evidence type="ECO:0000256" key="2">
    <source>
        <dbReference type="ARBA" id="ARBA00022679"/>
    </source>
</evidence>
<dbReference type="PANTHER" id="PTHR22916">
    <property type="entry name" value="GLYCOSYLTRANSFERASE"/>
    <property type="match status" value="1"/>
</dbReference>
<accession>A0AAD0AE12</accession>
<dbReference type="SUPFAM" id="SSF53448">
    <property type="entry name" value="Nucleotide-diphospho-sugar transferases"/>
    <property type="match status" value="1"/>
</dbReference>
<dbReference type="InterPro" id="IPR001173">
    <property type="entry name" value="Glyco_trans_2-like"/>
</dbReference>
<keyword evidence="1" id="KW-0328">Glycosyltransferase</keyword>
<dbReference type="GO" id="GO:0016758">
    <property type="term" value="F:hexosyltransferase activity"/>
    <property type="evidence" value="ECO:0007669"/>
    <property type="project" value="UniProtKB-ARBA"/>
</dbReference>
<dbReference type="InterPro" id="IPR029044">
    <property type="entry name" value="Nucleotide-diphossugar_trans"/>
</dbReference>
<dbReference type="Pfam" id="PF00535">
    <property type="entry name" value="Glycos_transf_2"/>
    <property type="match status" value="1"/>
</dbReference>
<reference evidence="4" key="1">
    <citation type="submission" date="2017-11" db="EMBL/GenBank/DDBJ databases">
        <title>Complete Genome Sequence from Moraxella oslensis YHS isolated from human skin.</title>
        <authorList>
            <person name="Lee K."/>
            <person name="Lim J.Y."/>
            <person name="Hwang I."/>
        </authorList>
    </citation>
    <scope>NUCLEOTIDE SEQUENCE</scope>
    <source>
        <strain evidence="4">YHS</strain>
    </source>
</reference>
<evidence type="ECO:0000313" key="4">
    <source>
        <dbReference type="EMBL" id="ATQ83457.1"/>
    </source>
</evidence>
<protein>
    <submittedName>
        <fullName evidence="4">Glycosyltransferase family 2 protein</fullName>
    </submittedName>
</protein>
<dbReference type="Gene3D" id="3.90.550.10">
    <property type="entry name" value="Spore Coat Polysaccharide Biosynthesis Protein SpsA, Chain A"/>
    <property type="match status" value="1"/>
</dbReference>
<dbReference type="CDD" id="cd00761">
    <property type="entry name" value="Glyco_tranf_GTA_type"/>
    <property type="match status" value="1"/>
</dbReference>
<feature type="domain" description="Glycosyltransferase 2-like" evidence="3">
    <location>
        <begin position="17"/>
        <end position="141"/>
    </location>
</feature>
<organism evidence="4">
    <name type="scientific">Faucicola osloensis</name>
    <name type="common">Moraxella osloensis</name>
    <dbReference type="NCBI Taxonomy" id="34062"/>
    <lineage>
        <taxon>Bacteria</taxon>
        <taxon>Pseudomonadati</taxon>
        <taxon>Pseudomonadota</taxon>
        <taxon>Gammaproteobacteria</taxon>
        <taxon>Moraxellales</taxon>
        <taxon>Moraxellaceae</taxon>
        <taxon>Faucicola</taxon>
    </lineage>
</organism>